<keyword evidence="6" id="KW-0539">Nucleus</keyword>
<evidence type="ECO:0000256" key="1">
    <source>
        <dbReference type="ARBA" id="ARBA00004123"/>
    </source>
</evidence>
<dbReference type="CDD" id="cd12148">
    <property type="entry name" value="fungal_TF_MHR"/>
    <property type="match status" value="1"/>
</dbReference>
<feature type="compositionally biased region" description="Polar residues" evidence="7">
    <location>
        <begin position="64"/>
        <end position="80"/>
    </location>
</feature>
<comment type="subcellular location">
    <subcellularLocation>
        <location evidence="1">Nucleus</location>
    </subcellularLocation>
</comment>
<dbReference type="VEuPathDB" id="FungiDB:F9C07_2081531"/>
<evidence type="ECO:0000256" key="2">
    <source>
        <dbReference type="ARBA" id="ARBA00022723"/>
    </source>
</evidence>
<dbReference type="Pfam" id="PF04082">
    <property type="entry name" value="Fungal_trans"/>
    <property type="match status" value="1"/>
</dbReference>
<dbReference type="VEuPathDB" id="FungiDB:AFLA_001534"/>
<evidence type="ECO:0000313" key="9">
    <source>
        <dbReference type="EMBL" id="QRD83331.1"/>
    </source>
</evidence>
<gene>
    <name evidence="9" type="ORF">F9C07_2081531</name>
</gene>
<dbReference type="SMART" id="SM00066">
    <property type="entry name" value="GAL4"/>
    <property type="match status" value="1"/>
</dbReference>
<dbReference type="EMBL" id="CP044622">
    <property type="protein sequence ID" value="QRD83331.1"/>
    <property type="molecule type" value="Genomic_DNA"/>
</dbReference>
<evidence type="ECO:0000256" key="7">
    <source>
        <dbReference type="SAM" id="MobiDB-lite"/>
    </source>
</evidence>
<evidence type="ECO:0000259" key="8">
    <source>
        <dbReference type="PROSITE" id="PS50048"/>
    </source>
</evidence>
<sequence>MNANGVRNVSRTQIASMARLSCERCTKRKVKCDRLIPCTNCRNSGILCIPVERRRLPRGRSRRSVNLSSPVPLEQSNSHESMPTGFVQLLQGRREAHPTRSYFLARVITPIEERDHTEGATFHTRQHNDLTCMIDECARLIPNGMMSAGRGDLNLNSCGERQQLLYIYLTQVDPLVKILHRPSIQAHLLEGECYLKYEPWHPAPAALASAIYYAASCTVNQDTCLSCFGMDKVSLISKYQKESTAALERADYLLTDDLTVLQAFVISLIAMRCHDRTRRFWTMLALALRIAQALSLHDPSPPFPVKPFEKEMRRRLWHAIGLLDIQASLSSASEPMIKSTWFRFEPFRDMEDDEFSTDLEIQISPRRNVAETAMFHVLSYAQETARQLNISNSVKSDTKSVQQRQQLIISFKTRTDELFVGCQTDQNNLNCYAKELAHSIGIFLHLLALRPVEASSSSCNSQNTNVNLLRLAVEALDSRCRVYSSARTEPWRWIAPLFFPWQALATSLAEILVCDDLHFVRSVWPLIEQSYESFITLGIESPYHRLQESMKEKMERARSFYDSMLLPFLSSGGGGSALSWGLSPLTMFQYQDPPKSSESRFTENTPTRSTENLLPCSIGSQQIDFSTWNGDSELGEVDLTAFESQFQFEDTATFDASGVSEASYEELFLQYIQH</sequence>
<dbReference type="GO" id="GO:0005634">
    <property type="term" value="C:nucleus"/>
    <property type="evidence" value="ECO:0007669"/>
    <property type="project" value="UniProtKB-SubCell"/>
</dbReference>
<dbReference type="InterPro" id="IPR036864">
    <property type="entry name" value="Zn2-C6_fun-type_DNA-bd_sf"/>
</dbReference>
<keyword evidence="10" id="KW-1185">Reference proteome</keyword>
<evidence type="ECO:0000256" key="6">
    <source>
        <dbReference type="ARBA" id="ARBA00023242"/>
    </source>
</evidence>
<dbReference type="InterPro" id="IPR007219">
    <property type="entry name" value="XnlR_reg_dom"/>
</dbReference>
<protein>
    <recommendedName>
        <fullName evidence="8">Zn(2)-C6 fungal-type domain-containing protein</fullName>
    </recommendedName>
</protein>
<keyword evidence="3" id="KW-0805">Transcription regulation</keyword>
<dbReference type="VEuPathDB" id="FungiDB:AFLA_000205"/>
<accession>A0A7U2MGM6</accession>
<dbReference type="GO" id="GO:0000981">
    <property type="term" value="F:DNA-binding transcription factor activity, RNA polymerase II-specific"/>
    <property type="evidence" value="ECO:0007669"/>
    <property type="project" value="InterPro"/>
</dbReference>
<dbReference type="InterPro" id="IPR001138">
    <property type="entry name" value="Zn2Cys6_DnaBD"/>
</dbReference>
<dbReference type="GO" id="GO:0008270">
    <property type="term" value="F:zinc ion binding"/>
    <property type="evidence" value="ECO:0007669"/>
    <property type="project" value="InterPro"/>
</dbReference>
<feature type="region of interest" description="Disordered" evidence="7">
    <location>
        <begin position="59"/>
        <end position="80"/>
    </location>
</feature>
<dbReference type="PANTHER" id="PTHR31001:SF50">
    <property type="entry name" value="ZN(II)2CYS6 TRANSCRIPTION FACTOR (EUROFUNG)"/>
    <property type="match status" value="1"/>
</dbReference>
<dbReference type="PROSITE" id="PS00463">
    <property type="entry name" value="ZN2_CY6_FUNGAL_1"/>
    <property type="match status" value="1"/>
</dbReference>
<dbReference type="SUPFAM" id="SSF57701">
    <property type="entry name" value="Zn2/Cys6 DNA-binding domain"/>
    <property type="match status" value="1"/>
</dbReference>
<evidence type="ECO:0000313" key="10">
    <source>
        <dbReference type="Proteomes" id="UP000596276"/>
    </source>
</evidence>
<dbReference type="GO" id="GO:0003677">
    <property type="term" value="F:DNA binding"/>
    <property type="evidence" value="ECO:0007669"/>
    <property type="project" value="UniProtKB-KW"/>
</dbReference>
<keyword evidence="2" id="KW-0479">Metal-binding</keyword>
<dbReference type="GO" id="GO:0009893">
    <property type="term" value="P:positive regulation of metabolic process"/>
    <property type="evidence" value="ECO:0007669"/>
    <property type="project" value="UniProtKB-ARBA"/>
</dbReference>
<name>A0A7U2MGM6_ASPFN</name>
<dbReference type="PROSITE" id="PS50048">
    <property type="entry name" value="ZN2_CY6_FUNGAL_2"/>
    <property type="match status" value="1"/>
</dbReference>
<evidence type="ECO:0000256" key="5">
    <source>
        <dbReference type="ARBA" id="ARBA00023163"/>
    </source>
</evidence>
<feature type="domain" description="Zn(2)-C6 fungal-type" evidence="8">
    <location>
        <begin position="21"/>
        <end position="48"/>
    </location>
</feature>
<dbReference type="PANTHER" id="PTHR31001">
    <property type="entry name" value="UNCHARACTERIZED TRANSCRIPTIONAL REGULATORY PROTEIN"/>
    <property type="match status" value="1"/>
</dbReference>
<dbReference type="Proteomes" id="UP000596276">
    <property type="component" value="Chromosome 2"/>
</dbReference>
<dbReference type="CDD" id="cd00067">
    <property type="entry name" value="GAL4"/>
    <property type="match status" value="1"/>
</dbReference>
<dbReference type="AlphaFoldDB" id="A0A7U2MGM6"/>
<proteinExistence type="predicted"/>
<keyword evidence="5" id="KW-0804">Transcription</keyword>
<dbReference type="Pfam" id="PF00172">
    <property type="entry name" value="Zn_clus"/>
    <property type="match status" value="1"/>
</dbReference>
<dbReference type="InterPro" id="IPR050613">
    <property type="entry name" value="Sec_Metabolite_Reg"/>
</dbReference>
<reference evidence="10" key="1">
    <citation type="journal article" date="2021" name="G3 (Bethesda)">
        <title>Chromosome assembled and annotated genome sequence of Aspergillus flavus NRRL 3357.</title>
        <authorList>
            <person name="Skerker J.M."/>
            <person name="Pianalto K.M."/>
            <person name="Mondo S.J."/>
            <person name="Yang K."/>
            <person name="Arkin A.P."/>
            <person name="Keller N.P."/>
            <person name="Grigoriev I.V."/>
            <person name="Louise Glass N.L."/>
        </authorList>
    </citation>
    <scope>NUCLEOTIDE SEQUENCE [LARGE SCALE GENOMIC DNA]</scope>
    <source>
        <strain evidence="10">ATCC 200026 / FGSC A1120 / IAM 13836 / NRRL 3357 / JCM 12722 / SRRC 167</strain>
    </source>
</reference>
<evidence type="ECO:0000256" key="3">
    <source>
        <dbReference type="ARBA" id="ARBA00023015"/>
    </source>
</evidence>
<organism evidence="9 10">
    <name type="scientific">Aspergillus flavus (strain ATCC 200026 / FGSC A1120 / IAM 13836 / NRRL 3357 / JCM 12722 / SRRC 167)</name>
    <dbReference type="NCBI Taxonomy" id="332952"/>
    <lineage>
        <taxon>Eukaryota</taxon>
        <taxon>Fungi</taxon>
        <taxon>Dikarya</taxon>
        <taxon>Ascomycota</taxon>
        <taxon>Pezizomycotina</taxon>
        <taxon>Eurotiomycetes</taxon>
        <taxon>Eurotiomycetidae</taxon>
        <taxon>Eurotiales</taxon>
        <taxon>Aspergillaceae</taxon>
        <taxon>Aspergillus</taxon>
        <taxon>Aspergillus subgen. Circumdati</taxon>
    </lineage>
</organism>
<dbReference type="GO" id="GO:0006351">
    <property type="term" value="P:DNA-templated transcription"/>
    <property type="evidence" value="ECO:0007669"/>
    <property type="project" value="InterPro"/>
</dbReference>
<dbReference type="Gene3D" id="4.10.240.10">
    <property type="entry name" value="Zn(2)-C6 fungal-type DNA-binding domain"/>
    <property type="match status" value="1"/>
</dbReference>
<keyword evidence="4" id="KW-0238">DNA-binding</keyword>
<evidence type="ECO:0000256" key="4">
    <source>
        <dbReference type="ARBA" id="ARBA00023125"/>
    </source>
</evidence>